<keyword evidence="3" id="KW-0560">Oxidoreductase</keyword>
<dbReference type="InterPro" id="IPR009014">
    <property type="entry name" value="Transketo_C/PFOR_II"/>
</dbReference>
<accession>A0A1C6VVT8</accession>
<dbReference type="Pfam" id="PF02780">
    <property type="entry name" value="Transketolase_C"/>
    <property type="match status" value="1"/>
</dbReference>
<dbReference type="Pfam" id="PF00676">
    <property type="entry name" value="E1_dh"/>
    <property type="match status" value="1"/>
</dbReference>
<dbReference type="PANTHER" id="PTHR42980:SF1">
    <property type="entry name" value="2-OXOISOVALERATE DEHYDROGENASE SUBUNIT BETA, MITOCHONDRIAL"/>
    <property type="match status" value="1"/>
</dbReference>
<keyword evidence="2" id="KW-0816">Tricarboxylic acid cycle</keyword>
<dbReference type="OrthoDB" id="4009369at2"/>
<dbReference type="GO" id="GO:0009083">
    <property type="term" value="P:branched-chain amino acid catabolic process"/>
    <property type="evidence" value="ECO:0007669"/>
    <property type="project" value="TreeGrafter"/>
</dbReference>
<dbReference type="STRING" id="47854.GA0070603_5540"/>
<evidence type="ECO:0000256" key="5">
    <source>
        <dbReference type="ARBA" id="ARBA00051911"/>
    </source>
</evidence>
<comment type="cofactor">
    <cofactor evidence="1">
        <name>thiamine diphosphate</name>
        <dbReference type="ChEBI" id="CHEBI:58937"/>
    </cofactor>
</comment>
<feature type="compositionally biased region" description="Pro residues" evidence="6">
    <location>
        <begin position="121"/>
        <end position="130"/>
    </location>
</feature>
<feature type="domain" description="Transketolase-like pyrimidine-binding" evidence="7">
    <location>
        <begin position="592"/>
        <end position="773"/>
    </location>
</feature>
<dbReference type="GO" id="GO:0004591">
    <property type="term" value="F:oxoglutarate dehydrogenase (succinyl-transferring) activity"/>
    <property type="evidence" value="ECO:0007669"/>
    <property type="project" value="UniProtKB-EC"/>
</dbReference>
<evidence type="ECO:0000256" key="1">
    <source>
        <dbReference type="ARBA" id="ARBA00001964"/>
    </source>
</evidence>
<evidence type="ECO:0000313" key="8">
    <source>
        <dbReference type="EMBL" id="SCL70469.1"/>
    </source>
</evidence>
<dbReference type="EMBL" id="FMIB01000002">
    <property type="protein sequence ID" value="SCL70469.1"/>
    <property type="molecule type" value="Genomic_DNA"/>
</dbReference>
<keyword evidence="9" id="KW-1185">Reference proteome</keyword>
<dbReference type="Gene3D" id="3.40.50.970">
    <property type="match status" value="3"/>
</dbReference>
<evidence type="ECO:0000313" key="9">
    <source>
        <dbReference type="Proteomes" id="UP000198605"/>
    </source>
</evidence>
<comment type="catalytic activity">
    <reaction evidence="5">
        <text>N(6)-[(R)-lipoyl]-L-lysyl-[protein] + 2-oxoglutarate + H(+) = N(6)-[(R)-S(8)-succinyldihydrolipoyl]-L-lysyl-[protein] + CO2</text>
        <dbReference type="Rhea" id="RHEA:12188"/>
        <dbReference type="Rhea" id="RHEA-COMP:10474"/>
        <dbReference type="Rhea" id="RHEA-COMP:20092"/>
        <dbReference type="ChEBI" id="CHEBI:15378"/>
        <dbReference type="ChEBI" id="CHEBI:16526"/>
        <dbReference type="ChEBI" id="CHEBI:16810"/>
        <dbReference type="ChEBI" id="CHEBI:83099"/>
        <dbReference type="ChEBI" id="CHEBI:83120"/>
        <dbReference type="EC" id="1.2.4.2"/>
    </reaction>
</comment>
<proteinExistence type="predicted"/>
<dbReference type="GO" id="GO:0006099">
    <property type="term" value="P:tricarboxylic acid cycle"/>
    <property type="evidence" value="ECO:0007669"/>
    <property type="project" value="UniProtKB-KW"/>
</dbReference>
<dbReference type="InterPro" id="IPR001017">
    <property type="entry name" value="DH_E1"/>
</dbReference>
<dbReference type="Gene3D" id="3.40.50.920">
    <property type="match status" value="1"/>
</dbReference>
<sequence>MLSDVSTPQDLDDRFRAALTALGAPARRRALGEPLPGGAPLTGAQALALFDAQLTSRLLDLAGRWLRSFGEGYYTIGSAGHEGNAAVAAALRPTDPALLHYRSGAFYCLRAAQAAGAFPDGPAPLIPDPRTPGDDEADAEPALDAGAPEPEEVTGTWAAAPDADPSDSGAGSSDSGAGSSGSGVARSGLGAESSVPGAGPSDRGVSPSGGGSGSDVEIGSGEATSTERPLADGEEAPGVPVPSGAGAGAGAGAEVEAASLPAGVGVAVDAAGSATAGVPELPLPDPDDAYAAAARDVLRGMVASAEEPIAGGRHKVFGRADLAVIPTTSTIASHLPRAVGMGLALERLRRNGRRADGDAAPWPPDAIVVCSFGDASVNHATATAAFNTAGWYDHTGLRIPVLFVCEDNGLGISVRSPRGWVAATLRARPGIRYFAADGTDVAEAYRVAGEAAAWVRRHRRPAVLHLSTVRLMGHAGADAETAYRSPAEIAADVARDPLLATARRLVEAGYATGEELLARYDERGWQIRRLAEEVLDEPKLASPVDVVAELAPRRPVRISRAVADAGTRAAGPTAGARAEAFGGRLPELAGPLTLAQSINAALTDGMLDHPGMAVFGEDVAVKGGVYGVTKGLRDRFGAARVFDTLLDETSILGLALGAGVAGMLPVPEIQYLAYLHNAEDQIRGEAATMRFFSRGAFRNPMVVRVAGLAYQEGFGGHFHNDNSVAVLRDVPGLVVAVPARPDDAGPMLRTCLAAAAVDGAVSVFLEPIALYHTRDLYTDGDGEWLAEYAEPGAWAARHVPIGRARVYGVGSAEDLTIITFGNGVRMSLRAAATLADEGIGSRVVDLRWLAPLPVADIVREASATGRVLVVDETRRSGGVGEGVIAALVDGGYVGTARRVAGLDSFVPLGPAARQVLVSEEAITQGARTLLAR</sequence>
<dbReference type="AlphaFoldDB" id="A0A1C6VVT8"/>
<keyword evidence="4" id="KW-0786">Thiamine pyrophosphate</keyword>
<dbReference type="InterPro" id="IPR005475">
    <property type="entry name" value="Transketolase-like_Pyr-bd"/>
</dbReference>
<evidence type="ECO:0000256" key="3">
    <source>
        <dbReference type="ARBA" id="ARBA00023002"/>
    </source>
</evidence>
<dbReference type="Proteomes" id="UP000198605">
    <property type="component" value="Unassembled WGS sequence"/>
</dbReference>
<dbReference type="SUPFAM" id="SSF52518">
    <property type="entry name" value="Thiamin diphosphate-binding fold (THDP-binding)"/>
    <property type="match status" value="2"/>
</dbReference>
<dbReference type="InterPro" id="IPR033248">
    <property type="entry name" value="Transketolase_C"/>
</dbReference>
<name>A0A1C6VVT8_9ACTN</name>
<dbReference type="SMART" id="SM00861">
    <property type="entry name" value="Transket_pyr"/>
    <property type="match status" value="1"/>
</dbReference>
<feature type="region of interest" description="Disordered" evidence="6">
    <location>
        <begin position="118"/>
        <end position="250"/>
    </location>
</feature>
<dbReference type="InterPro" id="IPR029061">
    <property type="entry name" value="THDP-binding"/>
</dbReference>
<evidence type="ECO:0000256" key="6">
    <source>
        <dbReference type="SAM" id="MobiDB-lite"/>
    </source>
</evidence>
<dbReference type="GO" id="GO:0007584">
    <property type="term" value="P:response to nutrient"/>
    <property type="evidence" value="ECO:0007669"/>
    <property type="project" value="TreeGrafter"/>
</dbReference>
<evidence type="ECO:0000259" key="7">
    <source>
        <dbReference type="SMART" id="SM00861"/>
    </source>
</evidence>
<dbReference type="SUPFAM" id="SSF52922">
    <property type="entry name" value="TK C-terminal domain-like"/>
    <property type="match status" value="1"/>
</dbReference>
<reference evidence="9" key="1">
    <citation type="submission" date="2016-06" db="EMBL/GenBank/DDBJ databases">
        <authorList>
            <person name="Varghese N."/>
            <person name="Submissions Spin"/>
        </authorList>
    </citation>
    <scope>NUCLEOTIDE SEQUENCE [LARGE SCALE GENOMIC DNA]</scope>
    <source>
        <strain evidence="9">DSM 44151</strain>
    </source>
</reference>
<feature type="compositionally biased region" description="Low complexity" evidence="6">
    <location>
        <begin position="158"/>
        <end position="191"/>
    </location>
</feature>
<evidence type="ECO:0000256" key="4">
    <source>
        <dbReference type="ARBA" id="ARBA00023052"/>
    </source>
</evidence>
<dbReference type="GO" id="GO:0000287">
    <property type="term" value="F:magnesium ion binding"/>
    <property type="evidence" value="ECO:0007669"/>
    <property type="project" value="UniProtKB-ARBA"/>
</dbReference>
<dbReference type="PANTHER" id="PTHR42980">
    <property type="entry name" value="2-OXOISOVALERATE DEHYDROGENASE SUBUNIT BETA-RELATED"/>
    <property type="match status" value="1"/>
</dbReference>
<protein>
    <submittedName>
        <fullName evidence="8">2-oxoisovalerate dehydrogenase E1 component</fullName>
    </submittedName>
</protein>
<dbReference type="Pfam" id="PF02779">
    <property type="entry name" value="Transket_pyr"/>
    <property type="match status" value="1"/>
</dbReference>
<evidence type="ECO:0000256" key="2">
    <source>
        <dbReference type="ARBA" id="ARBA00022532"/>
    </source>
</evidence>
<gene>
    <name evidence="8" type="ORF">GA0070603_5540</name>
</gene>
<organism evidence="8 9">
    <name type="scientific">Micromonospora chersina</name>
    <dbReference type="NCBI Taxonomy" id="47854"/>
    <lineage>
        <taxon>Bacteria</taxon>
        <taxon>Bacillati</taxon>
        <taxon>Actinomycetota</taxon>
        <taxon>Actinomycetes</taxon>
        <taxon>Micromonosporales</taxon>
        <taxon>Micromonosporaceae</taxon>
        <taxon>Micromonospora</taxon>
    </lineage>
</organism>